<name>A0AAN6WLC6_9PEZI</name>
<reference evidence="1" key="1">
    <citation type="journal article" date="2023" name="Mol. Phylogenet. Evol.">
        <title>Genome-scale phylogeny and comparative genomics of the fungal order Sordariales.</title>
        <authorList>
            <person name="Hensen N."/>
            <person name="Bonometti L."/>
            <person name="Westerberg I."/>
            <person name="Brannstrom I.O."/>
            <person name="Guillou S."/>
            <person name="Cros-Aarteil S."/>
            <person name="Calhoun S."/>
            <person name="Haridas S."/>
            <person name="Kuo A."/>
            <person name="Mondo S."/>
            <person name="Pangilinan J."/>
            <person name="Riley R."/>
            <person name="LaButti K."/>
            <person name="Andreopoulos B."/>
            <person name="Lipzen A."/>
            <person name="Chen C."/>
            <person name="Yan M."/>
            <person name="Daum C."/>
            <person name="Ng V."/>
            <person name="Clum A."/>
            <person name="Steindorff A."/>
            <person name="Ohm R.A."/>
            <person name="Martin F."/>
            <person name="Silar P."/>
            <person name="Natvig D.O."/>
            <person name="Lalanne C."/>
            <person name="Gautier V."/>
            <person name="Ament-Velasquez S.L."/>
            <person name="Kruys A."/>
            <person name="Hutchinson M.I."/>
            <person name="Powell A.J."/>
            <person name="Barry K."/>
            <person name="Miller A.N."/>
            <person name="Grigoriev I.V."/>
            <person name="Debuchy R."/>
            <person name="Gladieux P."/>
            <person name="Hiltunen Thoren M."/>
            <person name="Johannesson H."/>
        </authorList>
    </citation>
    <scope>NUCLEOTIDE SEQUENCE</scope>
    <source>
        <strain evidence="1">PSN309</strain>
    </source>
</reference>
<feature type="non-terminal residue" evidence="1">
    <location>
        <position position="1"/>
    </location>
</feature>
<evidence type="ECO:0008006" key="3">
    <source>
        <dbReference type="Google" id="ProtNLM"/>
    </source>
</evidence>
<dbReference type="SUPFAM" id="SSF56784">
    <property type="entry name" value="HAD-like"/>
    <property type="match status" value="1"/>
</dbReference>
<proteinExistence type="predicted"/>
<dbReference type="InterPro" id="IPR036412">
    <property type="entry name" value="HAD-like_sf"/>
</dbReference>
<dbReference type="EMBL" id="MU864514">
    <property type="protein sequence ID" value="KAK4183941.1"/>
    <property type="molecule type" value="Genomic_DNA"/>
</dbReference>
<accession>A0AAN6WLC6</accession>
<dbReference type="InterPro" id="IPR023214">
    <property type="entry name" value="HAD_sf"/>
</dbReference>
<dbReference type="InterPro" id="IPR006439">
    <property type="entry name" value="HAD-SF_hydro_IA"/>
</dbReference>
<reference evidence="1" key="2">
    <citation type="submission" date="2023-05" db="EMBL/GenBank/DDBJ databases">
        <authorList>
            <consortium name="Lawrence Berkeley National Laboratory"/>
            <person name="Steindorff A."/>
            <person name="Hensen N."/>
            <person name="Bonometti L."/>
            <person name="Westerberg I."/>
            <person name="Brannstrom I.O."/>
            <person name="Guillou S."/>
            <person name="Cros-Aarteil S."/>
            <person name="Calhoun S."/>
            <person name="Haridas S."/>
            <person name="Kuo A."/>
            <person name="Mondo S."/>
            <person name="Pangilinan J."/>
            <person name="Riley R."/>
            <person name="Labutti K."/>
            <person name="Andreopoulos B."/>
            <person name="Lipzen A."/>
            <person name="Chen C."/>
            <person name="Yanf M."/>
            <person name="Daum C."/>
            <person name="Ng V."/>
            <person name="Clum A."/>
            <person name="Ohm R."/>
            <person name="Martin F."/>
            <person name="Silar P."/>
            <person name="Natvig D."/>
            <person name="Lalanne C."/>
            <person name="Gautier V."/>
            <person name="Ament-Velasquez S.L."/>
            <person name="Kruys A."/>
            <person name="Hutchinson M.I."/>
            <person name="Powell A.J."/>
            <person name="Barry K."/>
            <person name="Miller A.N."/>
            <person name="Grigoriev I.V."/>
            <person name="Debuchy R."/>
            <person name="Gladieux P."/>
            <person name="Thoren M.H."/>
            <person name="Johannesson H."/>
        </authorList>
    </citation>
    <scope>NUCLEOTIDE SEQUENCE</scope>
    <source>
        <strain evidence="1">PSN309</strain>
    </source>
</reference>
<dbReference type="Gene3D" id="3.40.50.1000">
    <property type="entry name" value="HAD superfamily/HAD-like"/>
    <property type="match status" value="1"/>
</dbReference>
<dbReference type="AlphaFoldDB" id="A0AAN6WLC6"/>
<organism evidence="1 2">
    <name type="scientific">Podospora australis</name>
    <dbReference type="NCBI Taxonomy" id="1536484"/>
    <lineage>
        <taxon>Eukaryota</taxon>
        <taxon>Fungi</taxon>
        <taxon>Dikarya</taxon>
        <taxon>Ascomycota</taxon>
        <taxon>Pezizomycotina</taxon>
        <taxon>Sordariomycetes</taxon>
        <taxon>Sordariomycetidae</taxon>
        <taxon>Sordariales</taxon>
        <taxon>Podosporaceae</taxon>
        <taxon>Podospora</taxon>
    </lineage>
</organism>
<gene>
    <name evidence="1" type="ORF">QBC35DRAFT_392789</name>
</gene>
<sequence>DGKVVEAALASSSVWPSFQRKVSRPEIADFLGLIPHERRILSDDPRMRNANGKKRPGKPAPDIFLTTLDVINASRPADDKILPKECLVFEDSVPGTEAARRAGMRVVWVPHPELAVEWAGRDHEVLAGRTNLLPIGDEHLLGELGDGWGEKIDSLEAFNYAKYDIEVRERN</sequence>
<protein>
    <recommendedName>
        <fullName evidence="3">Hydrolase</fullName>
    </recommendedName>
</protein>
<dbReference type="NCBIfam" id="TIGR01509">
    <property type="entry name" value="HAD-SF-IA-v3"/>
    <property type="match status" value="1"/>
</dbReference>
<evidence type="ECO:0000313" key="1">
    <source>
        <dbReference type="EMBL" id="KAK4183941.1"/>
    </source>
</evidence>
<dbReference type="PANTHER" id="PTHR18901">
    <property type="entry name" value="2-DEOXYGLUCOSE-6-PHOSPHATE PHOSPHATASE 2"/>
    <property type="match status" value="1"/>
</dbReference>
<keyword evidence="2" id="KW-1185">Reference proteome</keyword>
<dbReference type="PANTHER" id="PTHR18901:SF42">
    <property type="entry name" value="SUPERFAMILY HYDROLASE, PUTATIVE-RELATED"/>
    <property type="match status" value="1"/>
</dbReference>
<comment type="caution">
    <text evidence="1">The sequence shown here is derived from an EMBL/GenBank/DDBJ whole genome shotgun (WGS) entry which is preliminary data.</text>
</comment>
<dbReference type="GO" id="GO:0016791">
    <property type="term" value="F:phosphatase activity"/>
    <property type="evidence" value="ECO:0007669"/>
    <property type="project" value="TreeGrafter"/>
</dbReference>
<dbReference type="Proteomes" id="UP001302126">
    <property type="component" value="Unassembled WGS sequence"/>
</dbReference>
<evidence type="ECO:0000313" key="2">
    <source>
        <dbReference type="Proteomes" id="UP001302126"/>
    </source>
</evidence>